<dbReference type="InterPro" id="IPR001599">
    <property type="entry name" value="Macroglobln_a2"/>
</dbReference>
<evidence type="ECO:0000313" key="7">
    <source>
        <dbReference type="Proteomes" id="UP001231370"/>
    </source>
</evidence>
<dbReference type="Pfam" id="PF13205">
    <property type="entry name" value="Big_5"/>
    <property type="match status" value="1"/>
</dbReference>
<evidence type="ECO:0000313" key="6">
    <source>
        <dbReference type="EMBL" id="MDJ1181007.1"/>
    </source>
</evidence>
<dbReference type="PANTHER" id="PTHR40094">
    <property type="entry name" value="ALPHA-2-MACROGLOBULIN HOMOLOG"/>
    <property type="match status" value="1"/>
</dbReference>
<dbReference type="PANTHER" id="PTHR40094:SF1">
    <property type="entry name" value="UBIQUITIN DOMAIN-CONTAINING PROTEIN"/>
    <property type="match status" value="1"/>
</dbReference>
<dbReference type="Pfam" id="PF01835">
    <property type="entry name" value="MG2"/>
    <property type="match status" value="1"/>
</dbReference>
<dbReference type="Pfam" id="PF00207">
    <property type="entry name" value="A2M"/>
    <property type="match status" value="1"/>
</dbReference>
<comment type="caution">
    <text evidence="6">The sequence shown here is derived from an EMBL/GenBank/DDBJ whole genome shotgun (WGS) entry which is preliminary data.</text>
</comment>
<dbReference type="InterPro" id="IPR002890">
    <property type="entry name" value="MG2"/>
</dbReference>
<dbReference type="SMART" id="SM01360">
    <property type="entry name" value="A2M"/>
    <property type="match status" value="1"/>
</dbReference>
<evidence type="ECO:0000259" key="4">
    <source>
        <dbReference type="SMART" id="SM01359"/>
    </source>
</evidence>
<feature type="domain" description="Alpha-2-macroglobulin" evidence="5">
    <location>
        <begin position="1254"/>
        <end position="1344"/>
    </location>
</feature>
<dbReference type="Gene3D" id="2.60.40.1930">
    <property type="match status" value="1"/>
</dbReference>
<dbReference type="InterPro" id="IPR008930">
    <property type="entry name" value="Terpenoid_cyclase/PrenylTrfase"/>
</dbReference>
<keyword evidence="2" id="KW-0732">Signal</keyword>
<feature type="domain" description="Alpha-2-macroglobulin bait region" evidence="4">
    <location>
        <begin position="1014"/>
        <end position="1190"/>
    </location>
</feature>
<dbReference type="RefSeq" id="WP_283764305.1">
    <property type="nucleotide sequence ID" value="NZ_JAQPOK010000148.1"/>
</dbReference>
<dbReference type="InterPro" id="IPR041246">
    <property type="entry name" value="Bact_MG10"/>
</dbReference>
<keyword evidence="7" id="KW-1185">Reference proteome</keyword>
<organism evidence="6 7">
    <name type="scientific">Roseofilum halophilum BLCC-M91</name>
    <dbReference type="NCBI Taxonomy" id="3022259"/>
    <lineage>
        <taxon>Bacteria</taxon>
        <taxon>Bacillati</taxon>
        <taxon>Cyanobacteriota</taxon>
        <taxon>Cyanophyceae</taxon>
        <taxon>Desertifilales</taxon>
        <taxon>Desertifilaceae</taxon>
        <taxon>Roseofilum</taxon>
        <taxon>Roseofilum halophilum</taxon>
    </lineage>
</organism>
<dbReference type="SUPFAM" id="SSF48239">
    <property type="entry name" value="Terpenoid cyclases/Protein prenyltransferases"/>
    <property type="match status" value="1"/>
</dbReference>
<evidence type="ECO:0000256" key="2">
    <source>
        <dbReference type="ARBA" id="ARBA00022729"/>
    </source>
</evidence>
<sequence length="1976" mass="216247">MARRRSILGMRQLRQLRRGIGQYYRKHKVFVLILLFVLTLTGCRFAGMRSGNQPLPSVSPLPLATPPAWIENINPTEEAKPLNQINVIFTDPLIPLESLDSPQQRDLLNKFEITPRIPGTFRFLTPRMVGFQADRALPLATRVQVTLKQGLQDLNNHQLDRDFAWTFNTPPIQLSNLPGTNVDREGNPEPVDINPELKFTSNVALDLRSLAEHTRLVSAGSDRDIPLNIALDENSDRNTPQTAFDPSQQQYDYTITPQKALEKNTPYSLEISAGLEPANGNLASEIPFSSQFKTYNALNFDELETTGEPGPGGAYGRFIKGSPQLRFNNPIVAESAVNSITINPPPPPNAPPLVRFTYEPNLIQLNPWALEPDTNYTITIGTELEDRFGQTLDNPVTLQYNTGNVAADLWVQSGLNILPNTEDLQLDISSVNLPDREYQAAFRRLEPTDLVYVDSAYPQGNGNDILPSQNQWQSYQVSGQQNQTVINAVNLKSELGGESGLLAYGVKARTNSYEENGEQQWNTPTYYGLVELTNLGVFAQWFPESGLVRVNHLDNGQAVAGATVEIYQSKLGEKSRPKPRACATGQTDDLGLLQLTAQNLRTCMGGSRFSEAPELLVIAREGDDWAFTRTESYSGAYGYGIYADWEDTKPVSRGTIFSDRQLYQPGETATFTGVAYYLEQGDLKTDARANYRVEIQDPQGNETDLGSYKTNQFGTFSVEFPLEDSQEVGEYVIRAQGSGITLTGNFQVAEFNPPNFKVEVGLNQEVAQPGDAITATTESNYLFGAPVIGGRAEYYVTRRQTQFTPQQWQEYRFGPQWFWPEEAPVVETEVLQTRQTLDDSGAGTQRFNLDADLPYPMTYQVDVSVSDVSNLSVSDSQTLTVLPSANIIGLKSNFVADAGQAFPVEVVVTDAQGNAKAGERVRLELQKMTYSSVTRVVEGGRSDRTQVEYETVGETTVRSAQTPTTAELTPPDSGSYRIRANFAGSQNSAAPTDLQIWATGGSGVRWGRGDEDKLEIKLDKETYKPGDTATALIQSPYEQGQLYFAIIRDKPIFQALQLVQGGAPQVQFEVTPEMLPNAAFEAVLVRQGRSLSEVEGSEVEGSEVEGSEVEGSEVEGSGLEGDLDNLVKVGFAPFKIDLSDRLLSVEATPSNAQLQPGESQTLQLQLRDNTGSPVAGELTVMVVNEAILQLTGYRAPNLLDTVYAEQPISTRFSDNRPDVVLQPQASPLAKGWGYGGGFSAGAADTRTRRDFQPLAYYNGSVLTNSQGQGSVTFTLPDDLTTWRVMVVAKDSNLRFGNGEATFITSQPILTNPILPQFVRPGDRLNAGLSITNTTEATGNLDITGTVSGGLTFESTNNSMDSRQVKASQGTMGERFPLAVGAGLKPAPTEPGTATVTFATNFNGQPVDAFEVPLEIKPLEVTERVVESGTSTNTVTLPVNVAPDTATDTGGLDINLASTLMPQILAPAQQVFADNPLPFAEPMASQLLIAASLQTLESQYRSSLSGVEGSGVEGSGAVTERSRGVNLPAKTSEALNQLSSLQREDGGFSSYPGVRRSNPYLTPYVAEAIAKASNAGFAPEGIQVDQLKSYLRDLLADPENEDFCTSALCKSTLRLETLIALAAWGDVRNEFLSDIYSVRSEFDPVTQIKLARYLANFPEWKQESQSLLNEIRESIYQTGRRATINLPQRYQWLSSATTAQAEALRLFIAQDASPAETGRLLTSLLSLRRNGTWGSTYNNAQALDALVAYAQTESTPPNFGVGVTFAGQSLGNTQFQGYENSTWSLSVPMAQLPKGNSELVLQKSGSGNLHYLVSYGYRLTGNQPGRLNGLRVVRQVRRANEEEVLRTTGLYDLDQPFEVQTGQVFDVGLEIITDHPVDHVVITDPLPAGLEAVNTQFETANQAVQADRDSWQIDYQQVYKDRVVAYGDRLTPGIYEVHYLARSVTPGSYLWPGAEAHLQYAPEEFGRNASSTLLVDN</sequence>
<dbReference type="InterPro" id="IPR032812">
    <property type="entry name" value="SbsA_Ig"/>
</dbReference>
<dbReference type="Gene3D" id="1.50.10.20">
    <property type="match status" value="1"/>
</dbReference>
<dbReference type="Pfam" id="PF07703">
    <property type="entry name" value="A2M_BRD"/>
    <property type="match status" value="1"/>
</dbReference>
<dbReference type="SMART" id="SM01359">
    <property type="entry name" value="A2M_N_2"/>
    <property type="match status" value="1"/>
</dbReference>
<accession>A0ABT7BP82</accession>
<dbReference type="InterPro" id="IPR041203">
    <property type="entry name" value="Bact_A2M_MG5"/>
</dbReference>
<feature type="compositionally biased region" description="Acidic residues" evidence="3">
    <location>
        <begin position="1095"/>
        <end position="1113"/>
    </location>
</feature>
<dbReference type="InterPro" id="IPR051802">
    <property type="entry name" value="YfhM-like"/>
</dbReference>
<dbReference type="Pfam" id="PF17973">
    <property type="entry name" value="bMG10"/>
    <property type="match status" value="1"/>
</dbReference>
<dbReference type="Proteomes" id="UP001231370">
    <property type="component" value="Unassembled WGS sequence"/>
</dbReference>
<reference evidence="6 7" key="1">
    <citation type="submission" date="2023-01" db="EMBL/GenBank/DDBJ databases">
        <title>Novel diversity within Roseofilum (Cyanobacteria; Desertifilaceae) from marine benthic mats with descriptions of four novel species.</title>
        <authorList>
            <person name="Wang Y."/>
            <person name="Berthold D.E."/>
            <person name="Hu J."/>
            <person name="Lefler F.W."/>
            <person name="Laughinghouse H.D. IV."/>
        </authorList>
    </citation>
    <scope>NUCLEOTIDE SEQUENCE [LARGE SCALE GENOMIC DNA]</scope>
    <source>
        <strain evidence="6 7">BLCC-M91</strain>
    </source>
</reference>
<proteinExistence type="inferred from homology"/>
<evidence type="ECO:0000256" key="3">
    <source>
        <dbReference type="SAM" id="MobiDB-lite"/>
    </source>
</evidence>
<dbReference type="EMBL" id="JAQPOK010000148">
    <property type="protein sequence ID" value="MDJ1181007.1"/>
    <property type="molecule type" value="Genomic_DNA"/>
</dbReference>
<name>A0ABT7BP82_9CYAN</name>
<evidence type="ECO:0000259" key="5">
    <source>
        <dbReference type="SMART" id="SM01360"/>
    </source>
</evidence>
<comment type="similarity">
    <text evidence="1">Belongs to the protease inhibitor I39 (alpha-2-macroglobulin) family. Bacterial alpha-2-macroglobulin subfamily.</text>
</comment>
<feature type="region of interest" description="Disordered" evidence="3">
    <location>
        <begin position="1094"/>
        <end position="1117"/>
    </location>
</feature>
<gene>
    <name evidence="6" type="ORF">PJF56_19280</name>
</gene>
<protein>
    <submittedName>
        <fullName evidence="6">Alpha-2-macroglobulin</fullName>
    </submittedName>
</protein>
<evidence type="ECO:0000256" key="1">
    <source>
        <dbReference type="ARBA" id="ARBA00010556"/>
    </source>
</evidence>
<dbReference type="Pfam" id="PF17972">
    <property type="entry name" value="bMG5"/>
    <property type="match status" value="1"/>
</dbReference>
<dbReference type="InterPro" id="IPR011625">
    <property type="entry name" value="A2M_N_BRD"/>
</dbReference>